<sequence>MVDAQPDQHYPSWEVFCGARLDYVRALAETVEQSFLRRDTTHPTFCGCIDWHSSVHGAYALLTASRLTSEPRWVRVVDAALAPDCLEGELAALKRGDLDHELPYGFAWFLKLAQEREHGCGKNELQPLATEIALRVGRWLFSLSDEDLANHVQRCEYGNLSWPLVNLWHWGKWKQDSDLLKELANFTRIRLLPLNQECPPSLDQVTDEFFPAALQRCRALLTILPPEDSGKWLAAHIQDIGRLSPLTSFPTVHSAGLNFSRSWGLWTVYQHTKDPVFRDLYVNHIATHMHMPQYWRDDYRKHGHWVPQFGIYAIALSFDEAPF</sequence>
<evidence type="ECO:0000313" key="1">
    <source>
        <dbReference type="EMBL" id="WNM57821.1"/>
    </source>
</evidence>
<proteinExistence type="predicted"/>
<protein>
    <submittedName>
        <fullName evidence="1">DUF2891 family protein</fullName>
    </submittedName>
</protein>
<dbReference type="Pfam" id="PF11199">
    <property type="entry name" value="DUF2891"/>
    <property type="match status" value="1"/>
</dbReference>
<accession>A0AA96GHI8</accession>
<name>A0AA96GHI8_9BACT</name>
<organism evidence="1 2">
    <name type="scientific">Candidatus Nitrospira allomarina</name>
    <dbReference type="NCBI Taxonomy" id="3020900"/>
    <lineage>
        <taxon>Bacteria</taxon>
        <taxon>Pseudomonadati</taxon>
        <taxon>Nitrospirota</taxon>
        <taxon>Nitrospiria</taxon>
        <taxon>Nitrospirales</taxon>
        <taxon>Nitrospiraceae</taxon>
        <taxon>Nitrospira</taxon>
    </lineage>
</organism>
<gene>
    <name evidence="1" type="ORF">PP769_17895</name>
</gene>
<dbReference type="RefSeq" id="WP_312642785.1">
    <property type="nucleotide sequence ID" value="NZ_CP116967.1"/>
</dbReference>
<dbReference type="AlphaFoldDB" id="A0AA96GHI8"/>
<reference evidence="1 2" key="1">
    <citation type="submission" date="2023-01" db="EMBL/GenBank/DDBJ databases">
        <title>Cultivation and genomic characterization of new, ubiquitous marine nitrite-oxidizing bacteria from the Nitrospirales.</title>
        <authorList>
            <person name="Mueller A.J."/>
            <person name="Daebeler A."/>
            <person name="Herbold C.W."/>
            <person name="Kirkegaard R.H."/>
            <person name="Daims H."/>
        </authorList>
    </citation>
    <scope>NUCLEOTIDE SEQUENCE [LARGE SCALE GENOMIC DNA]</scope>
    <source>
        <strain evidence="1 2">VA</strain>
    </source>
</reference>
<dbReference type="Proteomes" id="UP001302719">
    <property type="component" value="Chromosome"/>
</dbReference>
<dbReference type="EMBL" id="CP116967">
    <property type="protein sequence ID" value="WNM57821.1"/>
    <property type="molecule type" value="Genomic_DNA"/>
</dbReference>
<dbReference type="InterPro" id="IPR021365">
    <property type="entry name" value="DUF2891"/>
</dbReference>
<evidence type="ECO:0000313" key="2">
    <source>
        <dbReference type="Proteomes" id="UP001302719"/>
    </source>
</evidence>
<keyword evidence="2" id="KW-1185">Reference proteome</keyword>
<dbReference type="KEGG" id="nall:PP769_17895"/>